<dbReference type="Proteomes" id="UP000325315">
    <property type="component" value="Unassembled WGS sequence"/>
</dbReference>
<name>A0A5B6VUK7_9ROSI</name>
<dbReference type="Gene3D" id="4.10.60.10">
    <property type="entry name" value="Zinc finger, CCHC-type"/>
    <property type="match status" value="1"/>
</dbReference>
<keyword evidence="1" id="KW-0479">Metal-binding</keyword>
<keyword evidence="1" id="KW-0862">Zinc</keyword>
<keyword evidence="5" id="KW-1185">Reference proteome</keyword>
<dbReference type="GO" id="GO:0003676">
    <property type="term" value="F:nucleic acid binding"/>
    <property type="evidence" value="ECO:0007669"/>
    <property type="project" value="InterPro"/>
</dbReference>
<evidence type="ECO:0000313" key="5">
    <source>
        <dbReference type="Proteomes" id="UP000325315"/>
    </source>
</evidence>
<reference evidence="4" key="1">
    <citation type="submission" date="2019-08" db="EMBL/GenBank/DDBJ databases">
        <authorList>
            <person name="Liu F."/>
        </authorList>
    </citation>
    <scope>NUCLEOTIDE SEQUENCE [LARGE SCALE GENOMIC DNA]</scope>
    <source>
        <strain evidence="4">PA1801</strain>
        <tissue evidence="4">Leaf</tissue>
    </source>
</reference>
<dbReference type="Pfam" id="PF08284">
    <property type="entry name" value="RVP_2"/>
    <property type="match status" value="1"/>
</dbReference>
<dbReference type="GO" id="GO:0008270">
    <property type="term" value="F:zinc ion binding"/>
    <property type="evidence" value="ECO:0007669"/>
    <property type="project" value="UniProtKB-KW"/>
</dbReference>
<dbReference type="PANTHER" id="PTHR15503">
    <property type="entry name" value="LDOC1 RELATED"/>
    <property type="match status" value="1"/>
</dbReference>
<accession>A0A5B6VUK7</accession>
<feature type="compositionally biased region" description="Gly residues" evidence="2">
    <location>
        <begin position="104"/>
        <end position="122"/>
    </location>
</feature>
<feature type="domain" description="CCHC-type" evidence="3">
    <location>
        <begin position="70"/>
        <end position="85"/>
    </location>
</feature>
<dbReference type="PANTHER" id="PTHR15503:SF45">
    <property type="entry name" value="RNA-DIRECTED DNA POLYMERASE HOMOLOG"/>
    <property type="match status" value="1"/>
</dbReference>
<protein>
    <submittedName>
        <fullName evidence="4">DNA/RNA polymerases superfamily protein</fullName>
    </submittedName>
</protein>
<evidence type="ECO:0000256" key="2">
    <source>
        <dbReference type="SAM" id="MobiDB-lite"/>
    </source>
</evidence>
<dbReference type="InterPro" id="IPR001878">
    <property type="entry name" value="Znf_CCHC"/>
</dbReference>
<evidence type="ECO:0000256" key="1">
    <source>
        <dbReference type="PROSITE-ProRule" id="PRU00047"/>
    </source>
</evidence>
<dbReference type="InterPro" id="IPR021109">
    <property type="entry name" value="Peptidase_aspartic_dom_sf"/>
</dbReference>
<dbReference type="PROSITE" id="PS50158">
    <property type="entry name" value="ZF_CCHC"/>
    <property type="match status" value="1"/>
</dbReference>
<proteinExistence type="predicted"/>
<organism evidence="4 5">
    <name type="scientific">Gossypium australe</name>
    <dbReference type="NCBI Taxonomy" id="47621"/>
    <lineage>
        <taxon>Eukaryota</taxon>
        <taxon>Viridiplantae</taxon>
        <taxon>Streptophyta</taxon>
        <taxon>Embryophyta</taxon>
        <taxon>Tracheophyta</taxon>
        <taxon>Spermatophyta</taxon>
        <taxon>Magnoliopsida</taxon>
        <taxon>eudicotyledons</taxon>
        <taxon>Gunneridae</taxon>
        <taxon>Pentapetalae</taxon>
        <taxon>rosids</taxon>
        <taxon>malvids</taxon>
        <taxon>Malvales</taxon>
        <taxon>Malvaceae</taxon>
        <taxon>Malvoideae</taxon>
        <taxon>Gossypium</taxon>
    </lineage>
</organism>
<sequence length="271" mass="29581">MQTEKQNQGRDRGGNKRSFGSAGSAGHFQKIPRLDGPSRVARPGVDSQPQRCTRWGKFHLGECWTSSRGCFRCGSTDHRVRDCPQERGGVWPGGGQQPQRGSGPARGGNGFSRGRGAPGRGAGNTEARQPGGNATDVITGTFLIFGLPFIALIDIGSTHSYVASEVSGTLNMNSEFTSRKMTVLSPLGHTIVVNKLFRSVPLEVQGLIFPADLMELPFGEFDLILGMDWLVRYRANLDYTAKRMVLRTLEDEEVLVIGERRNYLSNIVSAL</sequence>
<dbReference type="SUPFAM" id="SSF50630">
    <property type="entry name" value="Acid proteases"/>
    <property type="match status" value="1"/>
</dbReference>
<dbReference type="OrthoDB" id="10019697at2759"/>
<feature type="region of interest" description="Disordered" evidence="2">
    <location>
        <begin position="81"/>
        <end position="132"/>
    </location>
</feature>
<gene>
    <name evidence="4" type="ORF">EPI10_023561</name>
</gene>
<comment type="caution">
    <text evidence="4">The sequence shown here is derived from an EMBL/GenBank/DDBJ whole genome shotgun (WGS) entry which is preliminary data.</text>
</comment>
<evidence type="ECO:0000313" key="4">
    <source>
        <dbReference type="EMBL" id="KAA3473159.1"/>
    </source>
</evidence>
<dbReference type="CDD" id="cd00303">
    <property type="entry name" value="retropepsin_like"/>
    <property type="match status" value="1"/>
</dbReference>
<dbReference type="Gene3D" id="2.40.70.10">
    <property type="entry name" value="Acid Proteases"/>
    <property type="match status" value="1"/>
</dbReference>
<dbReference type="EMBL" id="SMMG02000005">
    <property type="protein sequence ID" value="KAA3473159.1"/>
    <property type="molecule type" value="Genomic_DNA"/>
</dbReference>
<dbReference type="SMART" id="SM00343">
    <property type="entry name" value="ZnF_C2HC"/>
    <property type="match status" value="1"/>
</dbReference>
<dbReference type="InterPro" id="IPR032567">
    <property type="entry name" value="RTL1-rel"/>
</dbReference>
<dbReference type="AlphaFoldDB" id="A0A5B6VUK7"/>
<evidence type="ECO:0000259" key="3">
    <source>
        <dbReference type="PROSITE" id="PS50158"/>
    </source>
</evidence>
<keyword evidence="1" id="KW-0863">Zinc-finger</keyword>
<feature type="region of interest" description="Disordered" evidence="2">
    <location>
        <begin position="1"/>
        <end position="51"/>
    </location>
</feature>
<dbReference type="Pfam" id="PF00098">
    <property type="entry name" value="zf-CCHC"/>
    <property type="match status" value="1"/>
</dbReference>